<protein>
    <recommendedName>
        <fullName evidence="2">Envelope protein N-terminal domain-containing protein</fullName>
    </recommendedName>
</protein>
<accession>A0A1H9LWL2</accession>
<dbReference type="Proteomes" id="UP000199114">
    <property type="component" value="Unassembled WGS sequence"/>
</dbReference>
<evidence type="ECO:0000313" key="4">
    <source>
        <dbReference type="Proteomes" id="UP000199114"/>
    </source>
</evidence>
<dbReference type="RefSeq" id="WP_139210915.1">
    <property type="nucleotide sequence ID" value="NZ_FOFD01000004.1"/>
</dbReference>
<keyword evidence="1" id="KW-0472">Membrane</keyword>
<dbReference type="Pfam" id="PF26255">
    <property type="entry name" value="Viral_env_HRPV"/>
    <property type="match status" value="1"/>
</dbReference>
<feature type="transmembrane region" description="Helical" evidence="1">
    <location>
        <begin position="601"/>
        <end position="622"/>
    </location>
</feature>
<keyword evidence="1" id="KW-0812">Transmembrane</keyword>
<sequence>MSAQRPQPTDHDPTPGRSLTRRQAIQSLAAAGTIGAGVAASSGTGAADEGGWGGTGICSDYSSINVACQAGAAANAARNGLGMLFGSSDGDSDQFEEYLEDETLRIHGDAYRHGLTAEGSFDTTLTWVKDNVSLLEGRAYIRGLLRAYDAVEDENATRDEAIAAGKAGVDEIYSVPQREIIEEFHLHIRETNQYVDQMRNLYQDDSLDGRVLDHFYWELRSASTYNSDDEDYKWDVRGKYESQTDGTAYELFDGTTLETFSPYYNFEAGTNGISSIATGLIHIPALKEYASPVNEDDQLAYHSRLDGFSGFSVEVRPFDAAEYRSVYDEEFDAVDGRQVLYETEPFNDAANALLNAHQTAVDNVEAFIDQEYAKLVDGEIDREEIQSLDTMVEDISDDEPLAWVNTHLAMLGNSPSESFTTVKFGERTGWDESAGEHPDDPEYHPDDDDMIGLEVDGSLHFDTPPSNPLEVGETYTAKSIAGDVTPNITFSYGFKDDEGNERANIIQLADDREFTVTSAERLDDNGEVEEVDEITFSSSLPTETPTDYDELHTRLDEMDQFQREVLEKQQQLIEQLAKDDDDDGPGWPGVPDLPDGAAGQWLGLGIVGVVVLAVIGIVTDLVPGLGE</sequence>
<dbReference type="EMBL" id="FOFD01000004">
    <property type="protein sequence ID" value="SER15233.1"/>
    <property type="molecule type" value="Genomic_DNA"/>
</dbReference>
<evidence type="ECO:0000256" key="1">
    <source>
        <dbReference type="SAM" id="Phobius"/>
    </source>
</evidence>
<dbReference type="STRING" id="1186196.SAMN04489841_3097"/>
<feature type="domain" description="Envelope protein N-terminal" evidence="2">
    <location>
        <begin position="90"/>
        <end position="412"/>
    </location>
</feature>
<keyword evidence="1" id="KW-1133">Transmembrane helix</keyword>
<evidence type="ECO:0000313" key="3">
    <source>
        <dbReference type="EMBL" id="SER15233.1"/>
    </source>
</evidence>
<proteinExistence type="predicted"/>
<organism evidence="3 4">
    <name type="scientific">Natrinema salaciae</name>
    <dbReference type="NCBI Taxonomy" id="1186196"/>
    <lineage>
        <taxon>Archaea</taxon>
        <taxon>Methanobacteriati</taxon>
        <taxon>Methanobacteriota</taxon>
        <taxon>Stenosarchaea group</taxon>
        <taxon>Halobacteria</taxon>
        <taxon>Halobacteriales</taxon>
        <taxon>Natrialbaceae</taxon>
        <taxon>Natrinema</taxon>
    </lineage>
</organism>
<dbReference type="PROSITE" id="PS51318">
    <property type="entry name" value="TAT"/>
    <property type="match status" value="1"/>
</dbReference>
<dbReference type="AlphaFoldDB" id="A0A1H9LWL2"/>
<name>A0A1H9LWL2_9EURY</name>
<dbReference type="InterPro" id="IPR058677">
    <property type="entry name" value="ORF4_N"/>
</dbReference>
<reference evidence="4" key="1">
    <citation type="submission" date="2016-10" db="EMBL/GenBank/DDBJ databases">
        <authorList>
            <person name="Varghese N."/>
            <person name="Submissions S."/>
        </authorList>
    </citation>
    <scope>NUCLEOTIDE SEQUENCE [LARGE SCALE GENOMIC DNA]</scope>
    <source>
        <strain evidence="4">DSM 25055</strain>
    </source>
</reference>
<evidence type="ECO:0000259" key="2">
    <source>
        <dbReference type="Pfam" id="PF26255"/>
    </source>
</evidence>
<dbReference type="InterPro" id="IPR006311">
    <property type="entry name" value="TAT_signal"/>
</dbReference>
<gene>
    <name evidence="3" type="ORF">SAMN04489841_3097</name>
</gene>
<keyword evidence="4" id="KW-1185">Reference proteome</keyword>